<dbReference type="EC" id="1.14.12.17" evidence="4"/>
<evidence type="ECO:0000256" key="5">
    <source>
        <dbReference type="ARBA" id="ARBA00022575"/>
    </source>
</evidence>
<keyword evidence="8" id="KW-0479">Metal-binding</keyword>
<dbReference type="Proteomes" id="UP000182658">
    <property type="component" value="Unassembled WGS sequence"/>
</dbReference>
<evidence type="ECO:0000256" key="1">
    <source>
        <dbReference type="ARBA" id="ARBA00001970"/>
    </source>
</evidence>
<dbReference type="FunFam" id="2.40.30.10:FF:000034">
    <property type="entry name" value="Flavohemoprotein"/>
    <property type="match status" value="1"/>
</dbReference>
<dbReference type="PANTHER" id="PTHR43396:SF3">
    <property type="entry name" value="FLAVOHEMOPROTEIN"/>
    <property type="match status" value="1"/>
</dbReference>
<dbReference type="SUPFAM" id="SSF63380">
    <property type="entry name" value="Riboflavin synthase domain-like"/>
    <property type="match status" value="1"/>
</dbReference>
<feature type="domain" description="Globin" evidence="16">
    <location>
        <begin position="2"/>
        <end position="139"/>
    </location>
</feature>
<dbReference type="Gene3D" id="1.10.490.10">
    <property type="entry name" value="Globins"/>
    <property type="match status" value="1"/>
</dbReference>
<comment type="catalytic activity">
    <reaction evidence="15">
        <text>2 nitric oxide + NADPH + 2 O2 = 2 nitrate + NADP(+) + H(+)</text>
        <dbReference type="Rhea" id="RHEA:19465"/>
        <dbReference type="ChEBI" id="CHEBI:15378"/>
        <dbReference type="ChEBI" id="CHEBI:15379"/>
        <dbReference type="ChEBI" id="CHEBI:16480"/>
        <dbReference type="ChEBI" id="CHEBI:17632"/>
        <dbReference type="ChEBI" id="CHEBI:57783"/>
        <dbReference type="ChEBI" id="CHEBI:58349"/>
        <dbReference type="EC" id="1.14.12.17"/>
    </reaction>
</comment>
<dbReference type="InterPro" id="IPR008333">
    <property type="entry name" value="Cbr1-like_FAD-bd_dom"/>
</dbReference>
<dbReference type="GO" id="GO:0008941">
    <property type="term" value="F:nitric oxide dioxygenase NAD(P)H activity"/>
    <property type="evidence" value="ECO:0007669"/>
    <property type="project" value="UniProtKB-EC"/>
</dbReference>
<protein>
    <recommendedName>
        <fullName evidence="4">nitric oxide dioxygenase</fullName>
        <ecNumber evidence="4">1.14.12.17</ecNumber>
    </recommendedName>
</protein>
<dbReference type="InterPro" id="IPR000971">
    <property type="entry name" value="Globin"/>
</dbReference>
<dbReference type="InterPro" id="IPR039261">
    <property type="entry name" value="FNR_nucleotide-bd"/>
</dbReference>
<gene>
    <name evidence="18" type="ORF">CONLIGDRAFT_655663</name>
</gene>
<organism evidence="18 19">
    <name type="scientific">Coniochaeta ligniaria NRRL 30616</name>
    <dbReference type="NCBI Taxonomy" id="1408157"/>
    <lineage>
        <taxon>Eukaryota</taxon>
        <taxon>Fungi</taxon>
        <taxon>Dikarya</taxon>
        <taxon>Ascomycota</taxon>
        <taxon>Pezizomycotina</taxon>
        <taxon>Sordariomycetes</taxon>
        <taxon>Sordariomycetidae</taxon>
        <taxon>Coniochaetales</taxon>
        <taxon>Coniochaetaceae</taxon>
        <taxon>Coniochaeta</taxon>
    </lineage>
</organism>
<dbReference type="PROSITE" id="PS01033">
    <property type="entry name" value="GLOBIN"/>
    <property type="match status" value="1"/>
</dbReference>
<dbReference type="STRING" id="1408157.A0A1J7JFL7"/>
<comment type="catalytic activity">
    <reaction evidence="14">
        <text>2 nitric oxide + NADH + 2 O2 = 2 nitrate + NAD(+) + H(+)</text>
        <dbReference type="Rhea" id="RHEA:19469"/>
        <dbReference type="ChEBI" id="CHEBI:15378"/>
        <dbReference type="ChEBI" id="CHEBI:15379"/>
        <dbReference type="ChEBI" id="CHEBI:16480"/>
        <dbReference type="ChEBI" id="CHEBI:17632"/>
        <dbReference type="ChEBI" id="CHEBI:57540"/>
        <dbReference type="ChEBI" id="CHEBI:57945"/>
        <dbReference type="EC" id="1.14.12.17"/>
    </reaction>
</comment>
<dbReference type="PANTHER" id="PTHR43396">
    <property type="entry name" value="FLAVOHEMOPROTEIN"/>
    <property type="match status" value="1"/>
</dbReference>
<comment type="cofactor">
    <cofactor evidence="1">
        <name>heme b</name>
        <dbReference type="ChEBI" id="CHEBI:60344"/>
    </cofactor>
</comment>
<dbReference type="AlphaFoldDB" id="A0A1J7JFL7"/>
<feature type="domain" description="FAD-binding FR-type" evidence="17">
    <location>
        <begin position="149"/>
        <end position="268"/>
    </location>
</feature>
<evidence type="ECO:0000256" key="8">
    <source>
        <dbReference type="ARBA" id="ARBA00022723"/>
    </source>
</evidence>
<evidence type="ECO:0000256" key="10">
    <source>
        <dbReference type="ARBA" id="ARBA00022857"/>
    </source>
</evidence>
<keyword evidence="12" id="KW-0408">Iron</keyword>
<dbReference type="CDD" id="cd08922">
    <property type="entry name" value="FHb-globin"/>
    <property type="match status" value="1"/>
</dbReference>
<evidence type="ECO:0000256" key="12">
    <source>
        <dbReference type="ARBA" id="ARBA00023004"/>
    </source>
</evidence>
<dbReference type="GO" id="GO:0071500">
    <property type="term" value="P:cellular response to nitrosative stress"/>
    <property type="evidence" value="ECO:0007669"/>
    <property type="project" value="TreeGrafter"/>
</dbReference>
<evidence type="ECO:0000259" key="17">
    <source>
        <dbReference type="PROSITE" id="PS51384"/>
    </source>
</evidence>
<dbReference type="Pfam" id="PF00042">
    <property type="entry name" value="Globin"/>
    <property type="match status" value="1"/>
</dbReference>
<evidence type="ECO:0000259" key="16">
    <source>
        <dbReference type="PROSITE" id="PS01033"/>
    </source>
</evidence>
<proteinExistence type="inferred from homology"/>
<dbReference type="FunFam" id="1.10.490.10:FF:000003">
    <property type="entry name" value="Flavohemoprotein"/>
    <property type="match status" value="1"/>
</dbReference>
<sequence>MALSYQQTKIVKATIPILQEHGEELASTFYRTMIKAHPELNNYFNTANQKNGRQPRALTSVILHFAKNISDIGEIIPKLERVCQKHCSLGIHPEHYDIVGKYLLQAFGVVLGPAMTPQVHDAWTRAYWTLARMLMGREVQLYRDFDNWTGYRKFSVSRKTQESEDIWSLYLVPVGGKVLPDFLPGQYVSVQVHVPTIGYLQSRQYALSDAPRQDCYRITIKRDQGSQYSNSVSTCYFNPGLVSNYLIDSISPGDMLDVSHPAGEFYLDTHQGSSVPLVLISAGVGVAPLMSILNTVAETQPHRDVSWIYGSRKGIPFEHHIELLKKSMPGLKSNIFSTDLATATLAGVEKKEYDFRVDLKLVDREDLFLGHGGTEYYICGPEQFMMEMNDYLLAEGIQPVRIKVQLLSTGDLAFKK</sequence>
<dbReference type="InterPro" id="IPR009050">
    <property type="entry name" value="Globin-like_sf"/>
</dbReference>
<dbReference type="Gene3D" id="3.40.50.80">
    <property type="entry name" value="Nucleotide-binding domain of ferredoxin-NADP reductase (FNR) module"/>
    <property type="match status" value="1"/>
</dbReference>
<dbReference type="InterPro" id="IPR017938">
    <property type="entry name" value="Riboflavin_synthase-like_b-brl"/>
</dbReference>
<dbReference type="Pfam" id="PF00970">
    <property type="entry name" value="FAD_binding_6"/>
    <property type="match status" value="1"/>
</dbReference>
<dbReference type="GO" id="GO:0009636">
    <property type="term" value="P:response to toxic substance"/>
    <property type="evidence" value="ECO:0007669"/>
    <property type="project" value="UniProtKB-KW"/>
</dbReference>
<dbReference type="GO" id="GO:0046210">
    <property type="term" value="P:nitric oxide catabolic process"/>
    <property type="evidence" value="ECO:0007669"/>
    <property type="project" value="TreeGrafter"/>
</dbReference>
<dbReference type="PROSITE" id="PS51384">
    <property type="entry name" value="FAD_FR"/>
    <property type="match status" value="1"/>
</dbReference>
<dbReference type="EMBL" id="KV875099">
    <property type="protein sequence ID" value="OIW28044.1"/>
    <property type="molecule type" value="Genomic_DNA"/>
</dbReference>
<dbReference type="InterPro" id="IPR017927">
    <property type="entry name" value="FAD-bd_FR_type"/>
</dbReference>
<keyword evidence="9" id="KW-0274">FAD</keyword>
<evidence type="ECO:0000256" key="13">
    <source>
        <dbReference type="ARBA" id="ARBA00023027"/>
    </source>
</evidence>
<evidence type="ECO:0000256" key="14">
    <source>
        <dbReference type="ARBA" id="ARBA00048649"/>
    </source>
</evidence>
<evidence type="ECO:0000256" key="6">
    <source>
        <dbReference type="ARBA" id="ARBA00022617"/>
    </source>
</evidence>
<evidence type="ECO:0000256" key="9">
    <source>
        <dbReference type="ARBA" id="ARBA00022827"/>
    </source>
</evidence>
<dbReference type="InterPro" id="IPR001433">
    <property type="entry name" value="OxRdtase_FAD/NAD-bd"/>
</dbReference>
<keyword evidence="5" id="KW-0216">Detoxification</keyword>
<keyword evidence="7" id="KW-0285">Flavoprotein</keyword>
<comment type="similarity">
    <text evidence="3">In the C-terminal section; belongs to the flavoprotein pyridine nucleotide cytochrome reductase family.</text>
</comment>
<dbReference type="GO" id="GO:0071949">
    <property type="term" value="F:FAD binding"/>
    <property type="evidence" value="ECO:0007669"/>
    <property type="project" value="TreeGrafter"/>
</dbReference>
<dbReference type="FunCoup" id="A0A1J7JFL7">
    <property type="interactions" value="334"/>
</dbReference>
<evidence type="ECO:0000313" key="19">
    <source>
        <dbReference type="Proteomes" id="UP000182658"/>
    </source>
</evidence>
<evidence type="ECO:0000256" key="15">
    <source>
        <dbReference type="ARBA" id="ARBA00049433"/>
    </source>
</evidence>
<dbReference type="GO" id="GO:0046872">
    <property type="term" value="F:metal ion binding"/>
    <property type="evidence" value="ECO:0007669"/>
    <property type="project" value="UniProtKB-KW"/>
</dbReference>
<accession>A0A1J7JFL7</accession>
<keyword evidence="6" id="KW-0349">Heme</keyword>
<evidence type="ECO:0000256" key="4">
    <source>
        <dbReference type="ARBA" id="ARBA00012229"/>
    </source>
</evidence>
<dbReference type="SUPFAM" id="SSF52343">
    <property type="entry name" value="Ferredoxin reductase-like, C-terminal NADP-linked domain"/>
    <property type="match status" value="1"/>
</dbReference>
<dbReference type="Gene3D" id="2.40.30.10">
    <property type="entry name" value="Translation factors"/>
    <property type="match status" value="1"/>
</dbReference>
<dbReference type="InterPro" id="IPR001709">
    <property type="entry name" value="Flavoprot_Pyr_Nucl_cyt_Rdtase"/>
</dbReference>
<name>A0A1J7JFL7_9PEZI</name>
<evidence type="ECO:0000313" key="18">
    <source>
        <dbReference type="EMBL" id="OIW28044.1"/>
    </source>
</evidence>
<dbReference type="CDD" id="cd06184">
    <property type="entry name" value="flavohem_like_fad_nad_binding"/>
    <property type="match status" value="1"/>
</dbReference>
<dbReference type="GO" id="GO:0019825">
    <property type="term" value="F:oxygen binding"/>
    <property type="evidence" value="ECO:0007669"/>
    <property type="project" value="InterPro"/>
</dbReference>
<comment type="cofactor">
    <cofactor evidence="2">
        <name>FAD</name>
        <dbReference type="ChEBI" id="CHEBI:57692"/>
    </cofactor>
</comment>
<dbReference type="InParanoid" id="A0A1J7JFL7"/>
<dbReference type="Pfam" id="PF00175">
    <property type="entry name" value="NAD_binding_1"/>
    <property type="match status" value="1"/>
</dbReference>
<dbReference type="GO" id="GO:0020037">
    <property type="term" value="F:heme binding"/>
    <property type="evidence" value="ECO:0007669"/>
    <property type="project" value="InterPro"/>
</dbReference>
<dbReference type="OrthoDB" id="436496at2759"/>
<evidence type="ECO:0000256" key="2">
    <source>
        <dbReference type="ARBA" id="ARBA00001974"/>
    </source>
</evidence>
<keyword evidence="11" id="KW-0560">Oxidoreductase</keyword>
<evidence type="ECO:0000256" key="3">
    <source>
        <dbReference type="ARBA" id="ARBA00006401"/>
    </source>
</evidence>
<keyword evidence="19" id="KW-1185">Reference proteome</keyword>
<evidence type="ECO:0000256" key="11">
    <source>
        <dbReference type="ARBA" id="ARBA00023002"/>
    </source>
</evidence>
<keyword evidence="13" id="KW-0520">NAD</keyword>
<dbReference type="InterPro" id="IPR012292">
    <property type="entry name" value="Globin/Proto"/>
</dbReference>
<dbReference type="PRINTS" id="PR00371">
    <property type="entry name" value="FPNCR"/>
</dbReference>
<evidence type="ECO:0000256" key="7">
    <source>
        <dbReference type="ARBA" id="ARBA00022630"/>
    </source>
</evidence>
<reference evidence="18 19" key="1">
    <citation type="submission" date="2016-10" db="EMBL/GenBank/DDBJ databases">
        <title>Draft genome sequence of Coniochaeta ligniaria NRRL30616, a lignocellulolytic fungus for bioabatement of inhibitors in plant biomass hydrolysates.</title>
        <authorList>
            <consortium name="DOE Joint Genome Institute"/>
            <person name="Jimenez D.J."/>
            <person name="Hector R.E."/>
            <person name="Riley R."/>
            <person name="Sun H."/>
            <person name="Grigoriev I.V."/>
            <person name="Van Elsas J.D."/>
            <person name="Nichols N.N."/>
        </authorList>
    </citation>
    <scope>NUCLEOTIDE SEQUENCE [LARGE SCALE GENOMIC DNA]</scope>
    <source>
        <strain evidence="18 19">NRRL 30616</strain>
    </source>
</reference>
<keyword evidence="10" id="KW-0521">NADP</keyword>
<dbReference type="SUPFAM" id="SSF46458">
    <property type="entry name" value="Globin-like"/>
    <property type="match status" value="1"/>
</dbReference>